<feature type="transmembrane region" description="Helical" evidence="6">
    <location>
        <begin position="12"/>
        <end position="29"/>
    </location>
</feature>
<feature type="transmembrane region" description="Helical" evidence="6">
    <location>
        <begin position="97"/>
        <end position="117"/>
    </location>
</feature>
<keyword evidence="5 6" id="KW-0472">Membrane</keyword>
<keyword evidence="2" id="KW-1003">Cell membrane</keyword>
<feature type="transmembrane region" description="Helical" evidence="6">
    <location>
        <begin position="279"/>
        <end position="298"/>
    </location>
</feature>
<accession>A0A239PYS9</accession>
<evidence type="ECO:0000256" key="6">
    <source>
        <dbReference type="SAM" id="Phobius"/>
    </source>
</evidence>
<evidence type="ECO:0000256" key="1">
    <source>
        <dbReference type="ARBA" id="ARBA00004651"/>
    </source>
</evidence>
<dbReference type="EMBL" id="FZQA01000007">
    <property type="protein sequence ID" value="SNT75183.1"/>
    <property type="molecule type" value="Genomic_DNA"/>
</dbReference>
<organism evidence="7 8">
    <name type="scientific">Amphiplicatus metriothermophilus</name>
    <dbReference type="NCBI Taxonomy" id="1519374"/>
    <lineage>
        <taxon>Bacteria</taxon>
        <taxon>Pseudomonadati</taxon>
        <taxon>Pseudomonadota</taxon>
        <taxon>Alphaproteobacteria</taxon>
        <taxon>Parvularculales</taxon>
        <taxon>Parvularculaceae</taxon>
        <taxon>Amphiplicatus</taxon>
    </lineage>
</organism>
<dbReference type="GO" id="GO:0055085">
    <property type="term" value="P:transmembrane transport"/>
    <property type="evidence" value="ECO:0007669"/>
    <property type="project" value="InterPro"/>
</dbReference>
<evidence type="ECO:0000313" key="7">
    <source>
        <dbReference type="EMBL" id="SNT75183.1"/>
    </source>
</evidence>
<dbReference type="Proteomes" id="UP000198346">
    <property type="component" value="Unassembled WGS sequence"/>
</dbReference>
<keyword evidence="3 6" id="KW-0812">Transmembrane</keyword>
<comment type="subcellular location">
    <subcellularLocation>
        <location evidence="1">Cell membrane</location>
        <topology evidence="1">Multi-pass membrane protein</topology>
    </subcellularLocation>
</comment>
<dbReference type="GO" id="GO:0043190">
    <property type="term" value="C:ATP-binding cassette (ABC) transporter complex"/>
    <property type="evidence" value="ECO:0007669"/>
    <property type="project" value="InterPro"/>
</dbReference>
<dbReference type="InterPro" id="IPR030922">
    <property type="entry name" value="LptF"/>
</dbReference>
<keyword evidence="8" id="KW-1185">Reference proteome</keyword>
<feature type="transmembrane region" description="Helical" evidence="6">
    <location>
        <begin position="310"/>
        <end position="330"/>
    </location>
</feature>
<sequence length="370" mass="40404">MTRLDRYIFRQCLTPFLYALGIATVIVWMTQSLQRADLLVDYHQSLGVFARLSALILPSLLAIILPFALFAAALYALQRLHADSEIAVMFAAGVSRFRIAAPLLLLAFACALATLWINLDLMPRTYRQLKQEIAQIRADFASAVLRSGEFVSVGEGLTIYVDEARPGGQFVGLLIHDYRDPDSPRAYMARRGVLRDTDAGPVLYLAEGNVQRAPSDGGAIEITRFDETAINVSRFNPRSASLQLEMTERYLPELLRPDLSKPWDRMNAAALIAEGHNRLAAPLYAFVYVLIALYALIGGPYNRRGYALRILAACAAAGAARVGGFLAQSLAAATGAWWAIHAAPLLMIAVMAVLLADLRRFHAASQAGAA</sequence>
<keyword evidence="4 6" id="KW-1133">Transmembrane helix</keyword>
<dbReference type="OrthoDB" id="8477889at2"/>
<feature type="transmembrane region" description="Helical" evidence="6">
    <location>
        <begin position="49"/>
        <end position="77"/>
    </location>
</feature>
<dbReference type="AlphaFoldDB" id="A0A239PYS9"/>
<dbReference type="NCBIfam" id="TIGR04407">
    <property type="entry name" value="LptF_YjgP"/>
    <property type="match status" value="1"/>
</dbReference>
<evidence type="ECO:0000256" key="3">
    <source>
        <dbReference type="ARBA" id="ARBA00022692"/>
    </source>
</evidence>
<evidence type="ECO:0000313" key="8">
    <source>
        <dbReference type="Proteomes" id="UP000198346"/>
    </source>
</evidence>
<dbReference type="PANTHER" id="PTHR33529:SF6">
    <property type="entry name" value="YJGP_YJGQ FAMILY PERMEASE"/>
    <property type="match status" value="1"/>
</dbReference>
<evidence type="ECO:0000256" key="2">
    <source>
        <dbReference type="ARBA" id="ARBA00022475"/>
    </source>
</evidence>
<evidence type="ECO:0000256" key="4">
    <source>
        <dbReference type="ARBA" id="ARBA00022989"/>
    </source>
</evidence>
<reference evidence="7 8" key="1">
    <citation type="submission" date="2017-07" db="EMBL/GenBank/DDBJ databases">
        <authorList>
            <person name="Sun Z.S."/>
            <person name="Albrecht U."/>
            <person name="Echele G."/>
            <person name="Lee C.C."/>
        </authorList>
    </citation>
    <scope>NUCLEOTIDE SEQUENCE [LARGE SCALE GENOMIC DNA]</scope>
    <source>
        <strain evidence="7 8">CGMCC 1.12710</strain>
    </source>
</reference>
<proteinExistence type="predicted"/>
<name>A0A239PYS9_9PROT</name>
<feature type="transmembrane region" description="Helical" evidence="6">
    <location>
        <begin position="336"/>
        <end position="356"/>
    </location>
</feature>
<dbReference type="InterPro" id="IPR005495">
    <property type="entry name" value="LptG/LptF_permease"/>
</dbReference>
<dbReference type="Pfam" id="PF03739">
    <property type="entry name" value="LptF_LptG"/>
    <property type="match status" value="1"/>
</dbReference>
<gene>
    <name evidence="7" type="ORF">SAMN06297382_2600</name>
</gene>
<dbReference type="PANTHER" id="PTHR33529">
    <property type="entry name" value="SLR0882 PROTEIN-RELATED"/>
    <property type="match status" value="1"/>
</dbReference>
<evidence type="ECO:0000256" key="5">
    <source>
        <dbReference type="ARBA" id="ARBA00023136"/>
    </source>
</evidence>
<protein>
    <submittedName>
        <fullName evidence="7">Lipopolysaccharide export system permease protein</fullName>
    </submittedName>
</protein>
<dbReference type="RefSeq" id="WP_159462504.1">
    <property type="nucleotide sequence ID" value="NZ_FZQA01000007.1"/>
</dbReference>
<dbReference type="GO" id="GO:0015920">
    <property type="term" value="P:lipopolysaccharide transport"/>
    <property type="evidence" value="ECO:0007669"/>
    <property type="project" value="TreeGrafter"/>
</dbReference>